<dbReference type="Pfam" id="PF02120">
    <property type="entry name" value="Flg_hook"/>
    <property type="match status" value="1"/>
</dbReference>
<keyword evidence="3" id="KW-0969">Cilium</keyword>
<proteinExistence type="predicted"/>
<dbReference type="Proteomes" id="UP000225972">
    <property type="component" value="Unassembled WGS sequence"/>
</dbReference>
<dbReference type="InterPro" id="IPR021136">
    <property type="entry name" value="Flagellar_hook_control-like_C"/>
</dbReference>
<dbReference type="Gene3D" id="3.30.750.140">
    <property type="match status" value="1"/>
</dbReference>
<sequence>MLTQLSGLAGPNLFATTSSKDVAAKDKDDFAAIFEQLDVSGEHTETTKDDLTVEEPDEVENEDVAADADVSDPETGDAELDETAELTDALLESEVEFNTVESLDHEAADQVFDLKPVQENDQVRVDQSLRGDPDWTPTQNTDAMPRFVAGTSASGAEPAPSQVVREIRIAGISNIQAGSANSAMQSKPETIATPASFQPVLGSGTAPAKDNTPQPQLAAAPEKADMKPEAQVASMATGQAVNSGNLAPVAGDNAGIVKEPPKPGVDFARLEPAAPSKPAMFEASRVIGDQAVTGTVEADASDRWNRAGTATAVPTATDEHVETRFSYAALQAHPNEDGVEPRIVVQNEAPKPQPTNVEITNSSRDTPKAKAVVHVDAGAKDALATAAAFPTAVPEIAKDAALAKVGVEGVAEIVAKPNAGETVSPQLKADAFLTERPVISPPGLQESDPAGKVSTPEAKAAPAAPNTTAVSSPAMALGGQPDDLNISIKPFAGKGESAAMPAAEGGKTGFETQTPRPETVTISAPPTKPDTSRPGRRDTREGGVVESDEVVLTKGQETRVVPEAKATLTMAQPAPATNGAVTYPFILDGEDTAVEFEETLFSSVSDVKRTAETVFPTQQTIVRPSANHVMRQIAEVANRMSDGGVELRLSPEELGTVRMQFVTTEQGLTVNIQADRPETLDLIRKNIDQLARDLADSGFENAGFSFGDDGSQGHQNQFGSRGGDPVAEEVAVVKPQQTAPQDGLDIRV</sequence>
<feature type="domain" description="Flagellar hook-length control protein-like C-terminal" evidence="2">
    <location>
        <begin position="645"/>
        <end position="713"/>
    </location>
</feature>
<feature type="compositionally biased region" description="Basic and acidic residues" evidence="1">
    <location>
        <begin position="116"/>
        <end position="133"/>
    </location>
</feature>
<dbReference type="AlphaFoldDB" id="A0A238J6A4"/>
<evidence type="ECO:0000259" key="2">
    <source>
        <dbReference type="Pfam" id="PF02120"/>
    </source>
</evidence>
<evidence type="ECO:0000313" key="3">
    <source>
        <dbReference type="EMBL" id="SMX26119.1"/>
    </source>
</evidence>
<feature type="region of interest" description="Disordered" evidence="1">
    <location>
        <begin position="39"/>
        <end position="79"/>
    </location>
</feature>
<evidence type="ECO:0000256" key="1">
    <source>
        <dbReference type="SAM" id="MobiDB-lite"/>
    </source>
</evidence>
<accession>A0A238J6A4</accession>
<feature type="compositionally biased region" description="Polar residues" evidence="1">
    <location>
        <begin position="176"/>
        <end position="196"/>
    </location>
</feature>
<protein>
    <submittedName>
        <fullName evidence="3">Flagellar hook-length control protein FliK</fullName>
    </submittedName>
</protein>
<feature type="region of interest" description="Disordered" evidence="1">
    <location>
        <begin position="176"/>
        <end position="266"/>
    </location>
</feature>
<dbReference type="InterPro" id="IPR038610">
    <property type="entry name" value="FliK-like_C_sf"/>
</dbReference>
<feature type="compositionally biased region" description="Polar residues" evidence="1">
    <location>
        <begin position="510"/>
        <end position="524"/>
    </location>
</feature>
<feature type="region of interest" description="Disordered" evidence="1">
    <location>
        <begin position="495"/>
        <end position="546"/>
    </location>
</feature>
<keyword evidence="4" id="KW-1185">Reference proteome</keyword>
<feature type="region of interest" description="Disordered" evidence="1">
    <location>
        <begin position="111"/>
        <end position="144"/>
    </location>
</feature>
<dbReference type="EMBL" id="FXXP01000001">
    <property type="protein sequence ID" value="SMX26119.1"/>
    <property type="molecule type" value="Genomic_DNA"/>
</dbReference>
<keyword evidence="3" id="KW-0282">Flagellum</keyword>
<dbReference type="RefSeq" id="WP_166652702.1">
    <property type="nucleotide sequence ID" value="NZ_FXXP01000001.1"/>
</dbReference>
<feature type="region of interest" description="Disordered" evidence="1">
    <location>
        <begin position="438"/>
        <end position="482"/>
    </location>
</feature>
<dbReference type="CDD" id="cd17470">
    <property type="entry name" value="T3SS_Flik_C"/>
    <property type="match status" value="1"/>
</dbReference>
<feature type="compositionally biased region" description="Low complexity" evidence="1">
    <location>
        <begin position="454"/>
        <end position="474"/>
    </location>
</feature>
<feature type="compositionally biased region" description="Basic and acidic residues" evidence="1">
    <location>
        <begin position="40"/>
        <end position="51"/>
    </location>
</feature>
<evidence type="ECO:0000313" key="4">
    <source>
        <dbReference type="Proteomes" id="UP000225972"/>
    </source>
</evidence>
<feature type="compositionally biased region" description="Polar residues" evidence="1">
    <location>
        <begin position="234"/>
        <end position="245"/>
    </location>
</feature>
<name>A0A238J6A4_9RHOB</name>
<feature type="compositionally biased region" description="Acidic residues" evidence="1">
    <location>
        <begin position="52"/>
        <end position="79"/>
    </location>
</feature>
<feature type="compositionally biased region" description="Basic and acidic residues" evidence="1">
    <location>
        <begin position="530"/>
        <end position="543"/>
    </location>
</feature>
<gene>
    <name evidence="3" type="ORF">TRP8649_00192</name>
</gene>
<keyword evidence="3" id="KW-0966">Cell projection</keyword>
<organism evidence="3 4">
    <name type="scientific">Pelagimonas phthalicica</name>
    <dbReference type="NCBI Taxonomy" id="1037362"/>
    <lineage>
        <taxon>Bacteria</taxon>
        <taxon>Pseudomonadati</taxon>
        <taxon>Pseudomonadota</taxon>
        <taxon>Alphaproteobacteria</taxon>
        <taxon>Rhodobacterales</taxon>
        <taxon>Roseobacteraceae</taxon>
        <taxon>Pelagimonas</taxon>
    </lineage>
</organism>
<reference evidence="4" key="1">
    <citation type="submission" date="2017-05" db="EMBL/GenBank/DDBJ databases">
        <authorList>
            <person name="Rodrigo-Torres L."/>
            <person name="Arahal R. D."/>
            <person name="Lucena T."/>
        </authorList>
    </citation>
    <scope>NUCLEOTIDE SEQUENCE [LARGE SCALE GENOMIC DNA]</scope>
    <source>
        <strain evidence="4">CECT 8649</strain>
    </source>
</reference>